<evidence type="ECO:0000256" key="1">
    <source>
        <dbReference type="ARBA" id="ARBA00004192"/>
    </source>
</evidence>
<evidence type="ECO:0000256" key="3">
    <source>
        <dbReference type="SAM" id="MobiDB-lite"/>
    </source>
</evidence>
<dbReference type="Pfam" id="PF01543">
    <property type="entry name" value="HCV_capsid"/>
    <property type="match status" value="1"/>
</dbReference>
<protein>
    <submittedName>
        <fullName evidence="5">Polyprotein</fullName>
    </submittedName>
</protein>
<name>D1G284_9HEPC</name>
<feature type="non-terminal residue" evidence="5">
    <location>
        <position position="95"/>
    </location>
</feature>
<evidence type="ECO:0000256" key="2">
    <source>
        <dbReference type="ARBA" id="ARBA00023200"/>
    </source>
</evidence>
<reference evidence="5" key="1">
    <citation type="submission" date="2008-12" db="EMBL/GenBank/DDBJ databases">
        <authorList>
            <person name="Chen Y.-M."/>
            <person name="Chen T.-L."/>
            <person name="Lee C.-M."/>
            <person name="Lee Y.-M."/>
            <person name="Chen C.-Y."/>
            <person name="Lin H.-J."/>
        </authorList>
    </citation>
    <scope>NUCLEOTIDE SEQUENCE</scope>
    <source>
        <strain evidence="5">D147</strain>
    </source>
</reference>
<feature type="region of interest" description="Disordered" evidence="3">
    <location>
        <begin position="35"/>
        <end position="54"/>
    </location>
</feature>
<evidence type="ECO:0000313" key="5">
    <source>
        <dbReference type="EMBL" id="ACT37107.1"/>
    </source>
</evidence>
<evidence type="ECO:0000259" key="4">
    <source>
        <dbReference type="Pfam" id="PF01543"/>
    </source>
</evidence>
<feature type="domain" description="Hepatitis C virus Core protein N-terminal" evidence="4">
    <location>
        <begin position="1"/>
        <end position="94"/>
    </location>
</feature>
<dbReference type="InterPro" id="IPR002522">
    <property type="entry name" value="HCV_core_N"/>
</dbReference>
<dbReference type="GO" id="GO:0019028">
    <property type="term" value="C:viral capsid"/>
    <property type="evidence" value="ECO:0007669"/>
    <property type="project" value="InterPro"/>
</dbReference>
<feature type="non-terminal residue" evidence="5">
    <location>
        <position position="1"/>
    </location>
</feature>
<accession>D1G284</accession>
<comment type="subcellular location">
    <subcellularLocation>
        <location evidence="1">Host cytoplasm</location>
    </subcellularLocation>
</comment>
<reference evidence="5" key="2">
    <citation type="journal article" date="2009" name="J. Med. Virol.">
        <title>Molecular epidemiology of HCV genotypes among injection drug users in Taiwan: Full-length sequences of two new subtype 6w strains and a recombinant form_2b6w.</title>
        <authorList>
            <person name="Lee Y.M."/>
            <person name="Lin H.J."/>
            <person name="Chen Y.J."/>
            <person name="Lee C.M."/>
            <person name="Wang S.F."/>
            <person name="Chang K.Y."/>
            <person name="Chen T.L."/>
            <person name="Liu H.F."/>
            <person name="Chen Y.M."/>
        </authorList>
    </citation>
    <scope>NUCLEOTIDE SEQUENCE</scope>
    <source>
        <strain evidence="5">D147</strain>
    </source>
</reference>
<sequence>RTQDFRLPGRGQMEFGFYLLPPPGPGLGGLAKIKTSHRPQPRGRLLPIPKVPRPEAGTWPETLCPCLVYGDEGWGRGGWLPPPLGFRGSRGPTDQ</sequence>
<keyword evidence="2" id="KW-1035">Host cytoplasm</keyword>
<dbReference type="GO" id="GO:0005198">
    <property type="term" value="F:structural molecule activity"/>
    <property type="evidence" value="ECO:0007669"/>
    <property type="project" value="InterPro"/>
</dbReference>
<organism evidence="5">
    <name type="scientific">Hepacivirus hominis</name>
    <dbReference type="NCBI Taxonomy" id="3052230"/>
    <lineage>
        <taxon>Viruses</taxon>
        <taxon>Riboviria</taxon>
        <taxon>Orthornavirae</taxon>
        <taxon>Kitrinoviricota</taxon>
        <taxon>Flasuviricetes</taxon>
        <taxon>Amarillovirales</taxon>
        <taxon>Flaviviridae</taxon>
        <taxon>Hepacivirus</taxon>
    </lineage>
</organism>
<dbReference type="GO" id="GO:0030430">
    <property type="term" value="C:host cell cytoplasm"/>
    <property type="evidence" value="ECO:0007669"/>
    <property type="project" value="UniProtKB-SubCell"/>
</dbReference>
<dbReference type="EMBL" id="FJ515084">
    <property type="protein sequence ID" value="ACT37107.1"/>
    <property type="molecule type" value="Genomic_RNA"/>
</dbReference>
<proteinExistence type="predicted"/>